<dbReference type="PANTHER" id="PTHR39338">
    <property type="entry name" value="BLL5662 PROTEIN-RELATED"/>
    <property type="match status" value="1"/>
</dbReference>
<dbReference type="InterPro" id="IPR036465">
    <property type="entry name" value="vWFA_dom_sf"/>
</dbReference>
<dbReference type="InterPro" id="IPR008912">
    <property type="entry name" value="Uncharacterised_CoxE"/>
</dbReference>
<dbReference type="PANTHER" id="PTHR39338:SF6">
    <property type="entry name" value="BLL5662 PROTEIN"/>
    <property type="match status" value="1"/>
</dbReference>
<protein>
    <submittedName>
        <fullName evidence="2">VWA containing CoxE-like protein</fullName>
    </submittedName>
</protein>
<feature type="region of interest" description="Disordered" evidence="1">
    <location>
        <begin position="96"/>
        <end position="190"/>
    </location>
</feature>
<keyword evidence="3" id="KW-1185">Reference proteome</keyword>
<dbReference type="KEGG" id="srub:C2R22_12860"/>
<dbReference type="EMBL" id="CP026309">
    <property type="protein sequence ID" value="AUV82421.1"/>
    <property type="molecule type" value="Genomic_DNA"/>
</dbReference>
<dbReference type="Proteomes" id="UP000236584">
    <property type="component" value="Chromosome"/>
</dbReference>
<dbReference type="OrthoDB" id="205257at2157"/>
<organism evidence="2 3">
    <name type="scientific">Salinigranum rubrum</name>
    <dbReference type="NCBI Taxonomy" id="755307"/>
    <lineage>
        <taxon>Archaea</taxon>
        <taxon>Methanobacteriati</taxon>
        <taxon>Methanobacteriota</taxon>
        <taxon>Stenosarchaea group</taxon>
        <taxon>Halobacteria</taxon>
        <taxon>Halobacteriales</taxon>
        <taxon>Haloferacaceae</taxon>
        <taxon>Salinigranum</taxon>
    </lineage>
</organism>
<dbReference type="GeneID" id="35592997"/>
<sequence length="440" mass="47281">MDSFDETPDFVAARDHVLGEVVSFARTLRRNGLSVPANAALSATEALCTVGLRDRESVYAATHATLVTDARDTETFEAHFPEFWYRLRTGLEATATSDDVGDRSGSGAFFGADDDAAEESVAASGGDPAGDGHGGDDSDDAVRERRLVDHDTDAGDLDEAAGERSRASTYSAGGAGSEVDEEGRSRAIDRDAVRQFERALSTLSGRRWTAGGGRQVDARRALRSSVSTGGAVVSLPTRERKPTAFRTSVLVDVSQSVLDTVDRGFLLQFLDTLVEDGRGVRVFFFDTDIREVTDVFTASRGNPVLALERAQVAWGGGTKIGHAISELRTRWPDAVDRRTVTLVVSDGLDVGDVSDLERGMTWLSGRSRAVLWLNPLAASAKYEPTCRGMAASLPYVDGLFALAGPEDLSEVARQIRRHGPHGPIGYEHDFRERAGETGVT</sequence>
<evidence type="ECO:0000313" key="3">
    <source>
        <dbReference type="Proteomes" id="UP000236584"/>
    </source>
</evidence>
<dbReference type="CDD" id="cd00198">
    <property type="entry name" value="vWFA"/>
    <property type="match status" value="1"/>
</dbReference>
<accession>A0A2I8VKH9</accession>
<proteinExistence type="predicted"/>
<evidence type="ECO:0000313" key="2">
    <source>
        <dbReference type="EMBL" id="AUV82421.1"/>
    </source>
</evidence>
<gene>
    <name evidence="2" type="ORF">C2R22_12860</name>
</gene>
<evidence type="ECO:0000256" key="1">
    <source>
        <dbReference type="SAM" id="MobiDB-lite"/>
    </source>
</evidence>
<dbReference type="Pfam" id="PF05762">
    <property type="entry name" value="VWA_CoxE"/>
    <property type="match status" value="1"/>
</dbReference>
<reference evidence="2 3" key="1">
    <citation type="submission" date="2018-01" db="EMBL/GenBank/DDBJ databases">
        <title>Complete genome sequence of Salinigranum rubrum GX10T, an extremely halophilic archaeon isolated from a marine solar saltern.</title>
        <authorList>
            <person name="Han S."/>
        </authorList>
    </citation>
    <scope>NUCLEOTIDE SEQUENCE [LARGE SCALE GENOMIC DNA]</scope>
    <source>
        <strain evidence="2 3">GX10</strain>
    </source>
</reference>
<dbReference type="SUPFAM" id="SSF53300">
    <property type="entry name" value="vWA-like"/>
    <property type="match status" value="1"/>
</dbReference>
<dbReference type="Gene3D" id="3.40.50.410">
    <property type="entry name" value="von Willebrand factor, type A domain"/>
    <property type="match status" value="1"/>
</dbReference>
<name>A0A2I8VKH9_9EURY</name>
<dbReference type="RefSeq" id="WP_103426110.1">
    <property type="nucleotide sequence ID" value="NZ_CP026309.1"/>
</dbReference>
<dbReference type="AlphaFoldDB" id="A0A2I8VKH9"/>
<feature type="compositionally biased region" description="Basic and acidic residues" evidence="1">
    <location>
        <begin position="133"/>
        <end position="153"/>
    </location>
</feature>